<name>A0A8X6F1I1_TRICU</name>
<protein>
    <submittedName>
        <fullName evidence="2">Protein CASC1</fullName>
    </submittedName>
</protein>
<dbReference type="InterPro" id="IPR031826">
    <property type="entry name" value="IC97/Casc1_N"/>
</dbReference>
<organism evidence="2 3">
    <name type="scientific">Trichonephila clavata</name>
    <name type="common">Joro spider</name>
    <name type="synonym">Nephila clavata</name>
    <dbReference type="NCBI Taxonomy" id="2740835"/>
    <lineage>
        <taxon>Eukaryota</taxon>
        <taxon>Metazoa</taxon>
        <taxon>Ecdysozoa</taxon>
        <taxon>Arthropoda</taxon>
        <taxon>Chelicerata</taxon>
        <taxon>Arachnida</taxon>
        <taxon>Araneae</taxon>
        <taxon>Araneomorphae</taxon>
        <taxon>Entelegynae</taxon>
        <taxon>Araneoidea</taxon>
        <taxon>Nephilidae</taxon>
        <taxon>Trichonephila</taxon>
    </lineage>
</organism>
<keyword evidence="3" id="KW-1185">Reference proteome</keyword>
<dbReference type="Proteomes" id="UP000887116">
    <property type="component" value="Unassembled WGS sequence"/>
</dbReference>
<sequence length="167" mass="20202">MLLKKEKEQNIVVSPEDEKLDEPDVIRSVVPKVLQQDSKVKESEYNELLLTFSDLNILYKDKKDSKWNEKCWYNYVYKSREINPLILPEVNAYLTELQEDEICDIMHVFEEYRKSQQMCEDIKQAVLEWPEISHKTMRSWMQSIKNLQFMMRKKMDTSTFKILRVRI</sequence>
<comment type="caution">
    <text evidence="2">The sequence shown here is derived from an EMBL/GenBank/DDBJ whole genome shotgun (WGS) entry which is preliminary data.</text>
</comment>
<evidence type="ECO:0000313" key="3">
    <source>
        <dbReference type="Proteomes" id="UP000887116"/>
    </source>
</evidence>
<evidence type="ECO:0000313" key="2">
    <source>
        <dbReference type="EMBL" id="GFQ67437.1"/>
    </source>
</evidence>
<dbReference type="Pfam" id="PF15927">
    <property type="entry name" value="Casc1_N"/>
    <property type="match status" value="1"/>
</dbReference>
<reference evidence="2" key="1">
    <citation type="submission" date="2020-07" db="EMBL/GenBank/DDBJ databases">
        <title>Multicomponent nature underlies the extraordinary mechanical properties of spider dragline silk.</title>
        <authorList>
            <person name="Kono N."/>
            <person name="Nakamura H."/>
            <person name="Mori M."/>
            <person name="Yoshida Y."/>
            <person name="Ohtoshi R."/>
            <person name="Malay A.D."/>
            <person name="Moran D.A.P."/>
            <person name="Tomita M."/>
            <person name="Numata K."/>
            <person name="Arakawa K."/>
        </authorList>
    </citation>
    <scope>NUCLEOTIDE SEQUENCE</scope>
</reference>
<evidence type="ECO:0000259" key="1">
    <source>
        <dbReference type="Pfam" id="PF15927"/>
    </source>
</evidence>
<feature type="domain" description="IC97/Casc1 N-terminal" evidence="1">
    <location>
        <begin position="34"/>
        <end position="164"/>
    </location>
</feature>
<dbReference type="EMBL" id="BMAO01000523">
    <property type="protein sequence ID" value="GFQ67437.1"/>
    <property type="molecule type" value="Genomic_DNA"/>
</dbReference>
<accession>A0A8X6F1I1</accession>
<dbReference type="AlphaFoldDB" id="A0A8X6F1I1"/>
<gene>
    <name evidence="2" type="primary">casc1_0</name>
    <name evidence="2" type="ORF">TNCT_21571</name>
</gene>
<proteinExistence type="predicted"/>